<evidence type="ECO:0000313" key="2">
    <source>
        <dbReference type="EMBL" id="KAL1551612.1"/>
    </source>
</evidence>
<sequence length="405" mass="44511">MATTSVLAATLPKTVVLKSKAYSDKGNAYFKADGGSVLVGEDDVFSTLVKRRHLLEARPERMARAVDGSTMALYVDEGAGDNDDDDDKSYLTFVDWNTLVKLPANVAFKGDNGKYLAAIVQDLIFMSDDPNIADSSFVVELQPDGHIQVSYRGLPGYYWSVDLVADEWPISLDTSDRNKFWPVKIDENSIAIRSAYNNNFCCHFTGKSEQDGLGASATTITKEAILQVQESVLERKIYNVAYQMEYARIFDEAPFLAGSTTLVNDKEEEGSIAVSIGYQDERSYTFSRSVSLTAGITTSIEAGLPFIEKAKVEVSYSINGTFQWDNTTTTTTSVTATGTVPVPGKSSAIVDYIGTKGSCNVPYTYTQEDVSSTDGHIVYTDVTDGIYTGVNYYNFYFHVRDTQPL</sequence>
<accession>A0ABD1H5S6</accession>
<dbReference type="EMBL" id="JBEAFC010000007">
    <property type="protein sequence ID" value="KAL1551612.1"/>
    <property type="molecule type" value="Genomic_DNA"/>
</dbReference>
<dbReference type="CDD" id="cd20216">
    <property type="entry name" value="PFM_HFR-2-like"/>
    <property type="match status" value="1"/>
</dbReference>
<protein>
    <recommendedName>
        <fullName evidence="1">Agglutinin domain-containing protein</fullName>
    </recommendedName>
</protein>
<comment type="caution">
    <text evidence="2">The sequence shown here is derived from an EMBL/GenBank/DDBJ whole genome shotgun (WGS) entry which is preliminary data.</text>
</comment>
<dbReference type="InterPro" id="IPR053237">
    <property type="entry name" value="Natterin_C"/>
</dbReference>
<proteinExistence type="predicted"/>
<gene>
    <name evidence="2" type="ORF">AAHA92_19433</name>
</gene>
<dbReference type="SMART" id="SM00791">
    <property type="entry name" value="Agglutinin"/>
    <property type="match status" value="1"/>
</dbReference>
<dbReference type="AlphaFoldDB" id="A0ABD1H5S6"/>
<evidence type="ECO:0000313" key="3">
    <source>
        <dbReference type="Proteomes" id="UP001567538"/>
    </source>
</evidence>
<keyword evidence="3" id="KW-1185">Reference proteome</keyword>
<evidence type="ECO:0000259" key="1">
    <source>
        <dbReference type="SMART" id="SM00791"/>
    </source>
</evidence>
<name>A0ABD1H5S6_SALDI</name>
<dbReference type="SUPFAM" id="SSF56973">
    <property type="entry name" value="Aerolisin/ETX pore-forming domain"/>
    <property type="match status" value="1"/>
</dbReference>
<organism evidence="2 3">
    <name type="scientific">Salvia divinorum</name>
    <name type="common">Maria pastora</name>
    <name type="synonym">Diviner's sage</name>
    <dbReference type="NCBI Taxonomy" id="28513"/>
    <lineage>
        <taxon>Eukaryota</taxon>
        <taxon>Viridiplantae</taxon>
        <taxon>Streptophyta</taxon>
        <taxon>Embryophyta</taxon>
        <taxon>Tracheophyta</taxon>
        <taxon>Spermatophyta</taxon>
        <taxon>Magnoliopsida</taxon>
        <taxon>eudicotyledons</taxon>
        <taxon>Gunneridae</taxon>
        <taxon>Pentapetalae</taxon>
        <taxon>asterids</taxon>
        <taxon>lamiids</taxon>
        <taxon>Lamiales</taxon>
        <taxon>Lamiaceae</taxon>
        <taxon>Nepetoideae</taxon>
        <taxon>Mentheae</taxon>
        <taxon>Salviinae</taxon>
        <taxon>Salvia</taxon>
        <taxon>Salvia subgen. Calosphace</taxon>
    </lineage>
</organism>
<dbReference type="InterPro" id="IPR004991">
    <property type="entry name" value="Aerolysin-like"/>
</dbReference>
<feature type="domain" description="Agglutinin" evidence="1">
    <location>
        <begin position="100"/>
        <end position="230"/>
    </location>
</feature>
<dbReference type="Gene3D" id="2.80.10.50">
    <property type="match status" value="1"/>
</dbReference>
<dbReference type="PANTHER" id="PTHR39244:SF5">
    <property type="entry name" value="NATTERIN-3-LIKE"/>
    <property type="match status" value="1"/>
</dbReference>
<reference evidence="2 3" key="1">
    <citation type="submission" date="2024-06" db="EMBL/GenBank/DDBJ databases">
        <title>A chromosome level genome sequence of Diviner's sage (Salvia divinorum).</title>
        <authorList>
            <person name="Ford S.A."/>
            <person name="Ro D.-K."/>
            <person name="Ness R.W."/>
            <person name="Phillips M.A."/>
        </authorList>
    </citation>
    <scope>NUCLEOTIDE SEQUENCE [LARGE SCALE GENOMIC DNA]</scope>
    <source>
        <strain evidence="2">SAF-2024a</strain>
        <tissue evidence="2">Leaf</tissue>
    </source>
</reference>
<dbReference type="Pfam" id="PF03318">
    <property type="entry name" value="ETX_MTX2"/>
    <property type="match status" value="1"/>
</dbReference>
<dbReference type="InterPro" id="IPR036242">
    <property type="entry name" value="Agglutinin_dom_sf"/>
</dbReference>
<dbReference type="InterPro" id="IPR008998">
    <property type="entry name" value="Agglutinin"/>
</dbReference>
<dbReference type="PANTHER" id="PTHR39244">
    <property type="entry name" value="NATTERIN-4"/>
    <property type="match status" value="1"/>
</dbReference>
<dbReference type="SUPFAM" id="SSF50382">
    <property type="entry name" value="Agglutinin"/>
    <property type="match status" value="1"/>
</dbReference>
<dbReference type="Proteomes" id="UP001567538">
    <property type="component" value="Unassembled WGS sequence"/>
</dbReference>
<dbReference type="Gene3D" id="2.170.15.10">
    <property type="entry name" value="Proaerolysin, chain A, domain 3"/>
    <property type="match status" value="1"/>
</dbReference>